<keyword evidence="3" id="KW-1185">Reference proteome</keyword>
<evidence type="ECO:0000313" key="2">
    <source>
        <dbReference type="EMBL" id="MFC4617142.1"/>
    </source>
</evidence>
<sequence length="200" mass="23635">MGDKDTKETSIKGFRKVILAIYSVWERLYYKIAKVRVENSHDLLYIRPIIYKGRPIQLEDMTIEKGDAVLQLHFNNRLLLETALRSKNTMHMITTLLHIMRDTLQRLAEYVQSPEFEEYKALYGISLMHRGAEQFGFNVIDLKSGVSTSFQQFYLRLLMRILHPNGRKRLKIKKELLAPKVVAVSRKRFIENNERKKHRS</sequence>
<proteinExistence type="predicted"/>
<organism evidence="2 3">
    <name type="scientific">Camelliibacillus cellulosilyticus</name>
    <dbReference type="NCBI Taxonomy" id="2174486"/>
    <lineage>
        <taxon>Bacteria</taxon>
        <taxon>Bacillati</taxon>
        <taxon>Bacillota</taxon>
        <taxon>Bacilli</taxon>
        <taxon>Bacillales</taxon>
        <taxon>Sporolactobacillaceae</taxon>
        <taxon>Camelliibacillus</taxon>
    </lineage>
</organism>
<dbReference type="Pfam" id="PF22790">
    <property type="entry name" value="YkoP"/>
    <property type="match status" value="1"/>
</dbReference>
<feature type="domain" description="YkoP-like" evidence="1">
    <location>
        <begin position="15"/>
        <end position="191"/>
    </location>
</feature>
<accession>A0ABV9GJ95</accession>
<gene>
    <name evidence="2" type="ORF">ACFO4N_00200</name>
</gene>
<name>A0ABV9GJ95_9BACL</name>
<dbReference type="InterPro" id="IPR054467">
    <property type="entry name" value="YkoP-like_dom"/>
</dbReference>
<dbReference type="Proteomes" id="UP001596022">
    <property type="component" value="Unassembled WGS sequence"/>
</dbReference>
<comment type="caution">
    <text evidence="2">The sequence shown here is derived from an EMBL/GenBank/DDBJ whole genome shotgun (WGS) entry which is preliminary data.</text>
</comment>
<evidence type="ECO:0000313" key="3">
    <source>
        <dbReference type="Proteomes" id="UP001596022"/>
    </source>
</evidence>
<evidence type="ECO:0000259" key="1">
    <source>
        <dbReference type="Pfam" id="PF22790"/>
    </source>
</evidence>
<dbReference type="EMBL" id="JBHSFW010000001">
    <property type="protein sequence ID" value="MFC4617142.1"/>
    <property type="molecule type" value="Genomic_DNA"/>
</dbReference>
<protein>
    <recommendedName>
        <fullName evidence="1">YkoP-like domain-containing protein</fullName>
    </recommendedName>
</protein>
<reference evidence="3" key="1">
    <citation type="journal article" date="2019" name="Int. J. Syst. Evol. Microbiol.">
        <title>The Global Catalogue of Microorganisms (GCM) 10K type strain sequencing project: providing services to taxonomists for standard genome sequencing and annotation.</title>
        <authorList>
            <consortium name="The Broad Institute Genomics Platform"/>
            <consortium name="The Broad Institute Genome Sequencing Center for Infectious Disease"/>
            <person name="Wu L."/>
            <person name="Ma J."/>
        </authorList>
    </citation>
    <scope>NUCLEOTIDE SEQUENCE [LARGE SCALE GENOMIC DNA]</scope>
    <source>
        <strain evidence="3">CGMCC 1.16306</strain>
    </source>
</reference>
<dbReference type="RefSeq" id="WP_376844203.1">
    <property type="nucleotide sequence ID" value="NZ_JBHSFW010000001.1"/>
</dbReference>